<name>A0A8J8NLY3_HALGN</name>
<keyword evidence="2" id="KW-1185">Reference proteome</keyword>
<protein>
    <submittedName>
        <fullName evidence="1">Uncharacterized protein</fullName>
    </submittedName>
</protein>
<organism evidence="1 2">
    <name type="scientific">Halteria grandinella</name>
    <dbReference type="NCBI Taxonomy" id="5974"/>
    <lineage>
        <taxon>Eukaryota</taxon>
        <taxon>Sar</taxon>
        <taxon>Alveolata</taxon>
        <taxon>Ciliophora</taxon>
        <taxon>Intramacronucleata</taxon>
        <taxon>Spirotrichea</taxon>
        <taxon>Stichotrichia</taxon>
        <taxon>Sporadotrichida</taxon>
        <taxon>Halteriidae</taxon>
        <taxon>Halteria</taxon>
    </lineage>
</organism>
<sequence>MGFHDIRSINQNLLLEILRCMIDSNVFDKQCRPTFLGQNDAGGTLRRCNQGRNYPQFLCRLELLQYLNRWPDKSLSSIENY</sequence>
<reference evidence="1" key="1">
    <citation type="submission" date="2019-06" db="EMBL/GenBank/DDBJ databases">
        <authorList>
            <person name="Zheng W."/>
        </authorList>
    </citation>
    <scope>NUCLEOTIDE SEQUENCE</scope>
    <source>
        <strain evidence="1">QDHG01</strain>
    </source>
</reference>
<evidence type="ECO:0000313" key="2">
    <source>
        <dbReference type="Proteomes" id="UP000785679"/>
    </source>
</evidence>
<dbReference type="AlphaFoldDB" id="A0A8J8NLY3"/>
<accession>A0A8J8NLY3</accession>
<proteinExistence type="predicted"/>
<dbReference type="Proteomes" id="UP000785679">
    <property type="component" value="Unassembled WGS sequence"/>
</dbReference>
<dbReference type="EMBL" id="RRYP01012658">
    <property type="protein sequence ID" value="TNV76965.1"/>
    <property type="molecule type" value="Genomic_DNA"/>
</dbReference>
<comment type="caution">
    <text evidence="1">The sequence shown here is derived from an EMBL/GenBank/DDBJ whole genome shotgun (WGS) entry which is preliminary data.</text>
</comment>
<evidence type="ECO:0000313" key="1">
    <source>
        <dbReference type="EMBL" id="TNV76965.1"/>
    </source>
</evidence>
<gene>
    <name evidence="1" type="ORF">FGO68_gene2164</name>
</gene>